<sequence>MSNHSGKAHSSGCSRFKSKGGTGKLKCFICHSEGHLKRDCPKKKSSGFVKKGKHDQDSDSFDDEGNSYFGEALVVVRIDEMAEFVMDLGGSYHMTHMRDFLYDFKVVDGGLVQLCDNRTCTIKGTGKVKIQLHDGSSFILEDVSYVPGLRRSLISLGTLEKEGYNVKMQMGRIKVQNKLGSNNLVLNKLGLSNLVINKLGSNNLVLMLKHESIEYKMKNVFGLRWNYKELKGIVKLRFFRLVMMMLQWLKDGENITITGVPGQEGAEGNVGEKKKVKESMEANLGKLLKYNVWSIRWSPIRGSSRRKRC</sequence>
<keyword evidence="1" id="KW-0479">Metal-binding</keyword>
<dbReference type="Pfam" id="PF00098">
    <property type="entry name" value="zf-CCHC"/>
    <property type="match status" value="1"/>
</dbReference>
<dbReference type="InterPro" id="IPR001878">
    <property type="entry name" value="Znf_CCHC"/>
</dbReference>
<feature type="domain" description="CCHC-type" evidence="3">
    <location>
        <begin position="26"/>
        <end position="42"/>
    </location>
</feature>
<dbReference type="PANTHER" id="PTHR47592:SF27">
    <property type="entry name" value="OS08G0421700 PROTEIN"/>
    <property type="match status" value="1"/>
</dbReference>
<accession>A0ABQ4XS51</accession>
<name>A0ABQ4XS51_9ASTR</name>
<dbReference type="EMBL" id="BQNB010009772">
    <property type="protein sequence ID" value="GJS68192.1"/>
    <property type="molecule type" value="Genomic_DNA"/>
</dbReference>
<dbReference type="Pfam" id="PF22936">
    <property type="entry name" value="Pol_BBD"/>
    <property type="match status" value="1"/>
</dbReference>
<gene>
    <name evidence="4" type="ORF">Tco_0682757</name>
</gene>
<dbReference type="SMART" id="SM00343">
    <property type="entry name" value="ZnF_C2HC"/>
    <property type="match status" value="1"/>
</dbReference>
<evidence type="ECO:0000313" key="5">
    <source>
        <dbReference type="Proteomes" id="UP001151760"/>
    </source>
</evidence>
<reference evidence="4" key="2">
    <citation type="submission" date="2022-01" db="EMBL/GenBank/DDBJ databases">
        <authorList>
            <person name="Yamashiro T."/>
            <person name="Shiraishi A."/>
            <person name="Satake H."/>
            <person name="Nakayama K."/>
        </authorList>
    </citation>
    <scope>NUCLEOTIDE SEQUENCE</scope>
</reference>
<dbReference type="Proteomes" id="UP001151760">
    <property type="component" value="Unassembled WGS sequence"/>
</dbReference>
<protein>
    <submittedName>
        <fullName evidence="4">Zinc finger, CCHC-type containing protein</fullName>
    </submittedName>
</protein>
<keyword evidence="5" id="KW-1185">Reference proteome</keyword>
<keyword evidence="1" id="KW-0863">Zinc-finger</keyword>
<feature type="region of interest" description="Disordered" evidence="2">
    <location>
        <begin position="39"/>
        <end position="62"/>
    </location>
</feature>
<dbReference type="InterPro" id="IPR036875">
    <property type="entry name" value="Znf_CCHC_sf"/>
</dbReference>
<dbReference type="PROSITE" id="PS50158">
    <property type="entry name" value="ZF_CCHC"/>
    <property type="match status" value="1"/>
</dbReference>
<evidence type="ECO:0000313" key="4">
    <source>
        <dbReference type="EMBL" id="GJS68192.1"/>
    </source>
</evidence>
<dbReference type="PANTHER" id="PTHR47592">
    <property type="entry name" value="PBF68 PROTEIN"/>
    <property type="match status" value="1"/>
</dbReference>
<evidence type="ECO:0000256" key="1">
    <source>
        <dbReference type="PROSITE-ProRule" id="PRU00047"/>
    </source>
</evidence>
<proteinExistence type="predicted"/>
<feature type="compositionally biased region" description="Basic residues" evidence="2">
    <location>
        <begin position="40"/>
        <end position="53"/>
    </location>
</feature>
<evidence type="ECO:0000256" key="2">
    <source>
        <dbReference type="SAM" id="MobiDB-lite"/>
    </source>
</evidence>
<comment type="caution">
    <text evidence="4">The sequence shown here is derived from an EMBL/GenBank/DDBJ whole genome shotgun (WGS) entry which is preliminary data.</text>
</comment>
<reference evidence="4" key="1">
    <citation type="journal article" date="2022" name="Int. J. Mol. Sci.">
        <title>Draft Genome of Tanacetum Coccineum: Genomic Comparison of Closely Related Tanacetum-Family Plants.</title>
        <authorList>
            <person name="Yamashiro T."/>
            <person name="Shiraishi A."/>
            <person name="Nakayama K."/>
            <person name="Satake H."/>
        </authorList>
    </citation>
    <scope>NUCLEOTIDE SEQUENCE</scope>
</reference>
<dbReference type="InterPro" id="IPR054722">
    <property type="entry name" value="PolX-like_BBD"/>
</dbReference>
<keyword evidence="1" id="KW-0862">Zinc</keyword>
<dbReference type="Gene3D" id="4.10.60.10">
    <property type="entry name" value="Zinc finger, CCHC-type"/>
    <property type="match status" value="1"/>
</dbReference>
<dbReference type="SUPFAM" id="SSF57756">
    <property type="entry name" value="Retrovirus zinc finger-like domains"/>
    <property type="match status" value="1"/>
</dbReference>
<organism evidence="4 5">
    <name type="scientific">Tanacetum coccineum</name>
    <dbReference type="NCBI Taxonomy" id="301880"/>
    <lineage>
        <taxon>Eukaryota</taxon>
        <taxon>Viridiplantae</taxon>
        <taxon>Streptophyta</taxon>
        <taxon>Embryophyta</taxon>
        <taxon>Tracheophyta</taxon>
        <taxon>Spermatophyta</taxon>
        <taxon>Magnoliopsida</taxon>
        <taxon>eudicotyledons</taxon>
        <taxon>Gunneridae</taxon>
        <taxon>Pentapetalae</taxon>
        <taxon>asterids</taxon>
        <taxon>campanulids</taxon>
        <taxon>Asterales</taxon>
        <taxon>Asteraceae</taxon>
        <taxon>Asteroideae</taxon>
        <taxon>Anthemideae</taxon>
        <taxon>Anthemidinae</taxon>
        <taxon>Tanacetum</taxon>
    </lineage>
</organism>
<evidence type="ECO:0000259" key="3">
    <source>
        <dbReference type="PROSITE" id="PS50158"/>
    </source>
</evidence>